<dbReference type="Gene3D" id="2.160.20.20">
    <property type="match status" value="1"/>
</dbReference>
<dbReference type="InterPro" id="IPR011050">
    <property type="entry name" value="Pectin_lyase_fold/virulence"/>
</dbReference>
<dbReference type="InterPro" id="IPR006315">
    <property type="entry name" value="OM_autotransptr_brl_dom"/>
</dbReference>
<evidence type="ECO:0000259" key="3">
    <source>
        <dbReference type="PROSITE" id="PS51208"/>
    </source>
</evidence>
<dbReference type="EMBL" id="VJMG01000038">
    <property type="protein sequence ID" value="TRL37798.1"/>
    <property type="molecule type" value="Genomic_DNA"/>
</dbReference>
<dbReference type="AlphaFoldDB" id="A0A549T7E5"/>
<dbReference type="Pfam" id="PF03797">
    <property type="entry name" value="Autotransporter"/>
    <property type="match status" value="1"/>
</dbReference>
<dbReference type="Gene3D" id="2.40.128.130">
    <property type="entry name" value="Autotransporter beta-domain"/>
    <property type="match status" value="1"/>
</dbReference>
<gene>
    <name evidence="4" type="ORF">FNA46_14375</name>
</gene>
<dbReference type="SUPFAM" id="SSF51126">
    <property type="entry name" value="Pectin lyase-like"/>
    <property type="match status" value="2"/>
</dbReference>
<evidence type="ECO:0000256" key="2">
    <source>
        <dbReference type="SAM" id="SignalP"/>
    </source>
</evidence>
<accession>A0A549T7E5</accession>
<protein>
    <submittedName>
        <fullName evidence="4">Autotransporter domain-containing protein</fullName>
    </submittedName>
</protein>
<comment type="caution">
    <text evidence="4">The sequence shown here is derived from an EMBL/GenBank/DDBJ whole genome shotgun (WGS) entry which is preliminary data.</text>
</comment>
<keyword evidence="5" id="KW-1185">Reference proteome</keyword>
<name>A0A549T7E5_9HYPH</name>
<dbReference type="InterPro" id="IPR036709">
    <property type="entry name" value="Autotransporte_beta_dom_sf"/>
</dbReference>
<evidence type="ECO:0000256" key="1">
    <source>
        <dbReference type="ARBA" id="ARBA00022729"/>
    </source>
</evidence>
<proteinExistence type="predicted"/>
<feature type="domain" description="Autotransporter" evidence="3">
    <location>
        <begin position="649"/>
        <end position="927"/>
    </location>
</feature>
<evidence type="ECO:0000313" key="5">
    <source>
        <dbReference type="Proteomes" id="UP000316801"/>
    </source>
</evidence>
<evidence type="ECO:0000313" key="4">
    <source>
        <dbReference type="EMBL" id="TRL37798.1"/>
    </source>
</evidence>
<dbReference type="InterPro" id="IPR012332">
    <property type="entry name" value="Autotransporter_pectin_lyase_C"/>
</dbReference>
<feature type="chain" id="PRO_5021768031" evidence="2">
    <location>
        <begin position="36"/>
        <end position="927"/>
    </location>
</feature>
<reference evidence="4 5" key="1">
    <citation type="submission" date="2019-07" db="EMBL/GenBank/DDBJ databases">
        <title>Ln-dependent methylotrophs.</title>
        <authorList>
            <person name="Tani A."/>
        </authorList>
    </citation>
    <scope>NUCLEOTIDE SEQUENCE [LARGE SCALE GENOMIC DNA]</scope>
    <source>
        <strain evidence="4 5">SM12</strain>
    </source>
</reference>
<dbReference type="Pfam" id="PF12951">
    <property type="entry name" value="PATR"/>
    <property type="match status" value="2"/>
</dbReference>
<dbReference type="GO" id="GO:0019867">
    <property type="term" value="C:outer membrane"/>
    <property type="evidence" value="ECO:0007669"/>
    <property type="project" value="InterPro"/>
</dbReference>
<dbReference type="SMART" id="SM00869">
    <property type="entry name" value="Autotransporter"/>
    <property type="match status" value="1"/>
</dbReference>
<feature type="signal peptide" evidence="2">
    <location>
        <begin position="1"/>
        <end position="35"/>
    </location>
</feature>
<dbReference type="InterPro" id="IPR013425">
    <property type="entry name" value="Autotrns_rpt"/>
</dbReference>
<dbReference type="Proteomes" id="UP000316801">
    <property type="component" value="Unassembled WGS sequence"/>
</dbReference>
<keyword evidence="1 2" id="KW-0732">Signal</keyword>
<dbReference type="NCBIfam" id="TIGR02601">
    <property type="entry name" value="autotrns_rpt"/>
    <property type="match status" value="1"/>
</dbReference>
<dbReference type="InterPro" id="IPR005546">
    <property type="entry name" value="Autotransporte_beta"/>
</dbReference>
<dbReference type="NCBIfam" id="TIGR01414">
    <property type="entry name" value="autotrans_barl"/>
    <property type="match status" value="1"/>
</dbReference>
<dbReference type="PROSITE" id="PS51208">
    <property type="entry name" value="AUTOTRANSPORTER"/>
    <property type="match status" value="1"/>
</dbReference>
<sequence>MKASVDTMTYIHKDRKLFGFILIASTALTASTAFADTTLDTFGFVARGSIAQNGTSMGGFSQSNLYTSFQGETYQASGTSFLSGPTSVLAPASQQGLTDPDGKTVSPVTYILTVPSIDADGKAGTSTYTFDHLGKVLVSPQSNKYSFELYGTSDSGEAAKLTVSGTETTNSLTGPGANSLSFALRTDSVTVTGKATGLTMESVAQIGEGFTLNYNFSDGGTGFAGSLTLPGVLTDSSVPGSVIIKNSSDPGNGNGTIVFVKDQKYTGGTTINGGATLQLGNGGTSGSVLGDIVNNGQLVVDRSDTLTYAGTISGTGSLTKTGTGTLILTGDSTYTGGTTISEGTLQIGDGGTTGSIVGDVVNNATLVFDRAGTYDFPGTITGSGAVIIVGGSTVNFTGASGYDGEITVSDSDFVLSSGAVSGSAYTIESGGRIGGSGTIGGLTVASGGTAAPGYSPGTLTVAGNVTFLAGSTYDVDVTAAGAHDLITATGTASILGGTVAVNASPGSYNPMTRVTILQANGGVTGTFSDVTSNLAFLTPQLSYDANDVYLTLFRNDISFASQAETANQRALAGAADPLGWSNPVYYALANLATGAAPAAFDSLSGEAYASASGVMLQQSSYLRDAVNARLAQALTPESAASGPATAALSPELAPTLWMQGFGAWANASGNGNAASTASTIGGLFGGLDVALDDTWRAGLVAGYSRTTFDVDGRSSSGTSDNYDIGAYAGARYGDLNLKTGISYTWHDADMRRAVAFDGYSGVNSAGYDAATTQVFGEAGYTVHMDDMTLEPFAGLAYVHLATRDLTETGSTSALSVSTQDMDTLFSSIGVRLGSQVTLASGVTISPSLSLAWQHAFDDVTPVSTARFASGSQDFAVAGVPLARNSGLIRAGLDYHLGPNAVLSANYSGRFAGGAHDNAVKVGLTVNF</sequence>
<organism evidence="4 5">
    <name type="scientific">Rhizobium straminoryzae</name>
    <dbReference type="NCBI Taxonomy" id="1387186"/>
    <lineage>
        <taxon>Bacteria</taxon>
        <taxon>Pseudomonadati</taxon>
        <taxon>Pseudomonadota</taxon>
        <taxon>Alphaproteobacteria</taxon>
        <taxon>Hyphomicrobiales</taxon>
        <taxon>Rhizobiaceae</taxon>
        <taxon>Rhizobium/Agrobacterium group</taxon>
        <taxon>Rhizobium</taxon>
    </lineage>
</organism>
<dbReference type="SUPFAM" id="SSF103515">
    <property type="entry name" value="Autotransporter"/>
    <property type="match status" value="1"/>
</dbReference>